<name>A0ABN7TQ70_9BACL</name>
<accession>A0ABN7TQ70</accession>
<dbReference type="PANTHER" id="PTHR43308:SF5">
    <property type="entry name" value="S-LAYER PROTEIN _ PEPTIDOGLYCAN ENDO-BETA-N-ACETYLGLUCOSAMINIDASE"/>
    <property type="match status" value="1"/>
</dbReference>
<dbReference type="RefSeq" id="WP_230415114.1">
    <property type="nucleotide sequence ID" value="NZ_CAJVCE010000010.1"/>
</dbReference>
<evidence type="ECO:0000256" key="1">
    <source>
        <dbReference type="SAM" id="SignalP"/>
    </source>
</evidence>
<dbReference type="InterPro" id="IPR001119">
    <property type="entry name" value="SLH_dom"/>
</dbReference>
<dbReference type="EMBL" id="CAJVCE010000010">
    <property type="protein sequence ID" value="CAG7646102.1"/>
    <property type="molecule type" value="Genomic_DNA"/>
</dbReference>
<keyword evidence="4" id="KW-1185">Reference proteome</keyword>
<dbReference type="Pfam" id="PF00395">
    <property type="entry name" value="SLH"/>
    <property type="match status" value="1"/>
</dbReference>
<dbReference type="InterPro" id="IPR051465">
    <property type="entry name" value="Cell_Envelope_Struct_Comp"/>
</dbReference>
<comment type="caution">
    <text evidence="3">The sequence shown here is derived from an EMBL/GenBank/DDBJ whole genome shotgun (WGS) entry which is preliminary data.</text>
</comment>
<dbReference type="Proteomes" id="UP000730618">
    <property type="component" value="Unassembled WGS sequence"/>
</dbReference>
<evidence type="ECO:0000313" key="3">
    <source>
        <dbReference type="EMBL" id="CAG7646102.1"/>
    </source>
</evidence>
<proteinExistence type="predicted"/>
<evidence type="ECO:0000259" key="2">
    <source>
        <dbReference type="PROSITE" id="PS51272"/>
    </source>
</evidence>
<feature type="chain" id="PRO_5045039360" description="SLH domain-containing protein" evidence="1">
    <location>
        <begin position="31"/>
        <end position="363"/>
    </location>
</feature>
<feature type="signal peptide" evidence="1">
    <location>
        <begin position="1"/>
        <end position="30"/>
    </location>
</feature>
<evidence type="ECO:0000313" key="4">
    <source>
        <dbReference type="Proteomes" id="UP000730618"/>
    </source>
</evidence>
<keyword evidence="1" id="KW-0732">Signal</keyword>
<sequence>MFKKTSIAAAVVLCVIATAGNSFDSQEAMASDSPIRFSDTQGHWAEGAIQSAVSSGVVDGYPDGTFKPDADISRAEFIKLVAMATGTKASAVEGGNWYQSYVDDLKKRNLLRDDEFTDFNVPMNRLEMAKVALREVRDDVRDPNAIMSDEAYIFTSVKSGLIQGLAKGELGINEKTTRAQSMTVIERMKALKKGEKLEVDKQALNTAELSLTGTNMKSVMGAELAIQFPYDASWEEGIKFTLHRLIIIDCDNPNDPNLGLLQGLRRQDGKPFSNCYVFAYDTSLEVLTKGEGAGRVYDYFHMNTWINATGESVLHAFYRTKVGKTNGYLFFVTPDKESTDNNISQNKARFRMISGSKSIVINK</sequence>
<gene>
    <name evidence="3" type="ORF">PAECIP111802_03659</name>
</gene>
<organism evidence="3 4">
    <name type="scientific">Paenibacillus allorhizosphaerae</name>
    <dbReference type="NCBI Taxonomy" id="2849866"/>
    <lineage>
        <taxon>Bacteria</taxon>
        <taxon>Bacillati</taxon>
        <taxon>Bacillota</taxon>
        <taxon>Bacilli</taxon>
        <taxon>Bacillales</taxon>
        <taxon>Paenibacillaceae</taxon>
        <taxon>Paenibacillus</taxon>
    </lineage>
</organism>
<protein>
    <recommendedName>
        <fullName evidence="2">SLH domain-containing protein</fullName>
    </recommendedName>
</protein>
<dbReference type="PANTHER" id="PTHR43308">
    <property type="entry name" value="OUTER MEMBRANE PROTEIN ALPHA-RELATED"/>
    <property type="match status" value="1"/>
</dbReference>
<dbReference type="PROSITE" id="PS51272">
    <property type="entry name" value="SLH"/>
    <property type="match status" value="1"/>
</dbReference>
<reference evidence="3 4" key="1">
    <citation type="submission" date="2021-06" db="EMBL/GenBank/DDBJ databases">
        <authorList>
            <person name="Criscuolo A."/>
        </authorList>
    </citation>
    <scope>NUCLEOTIDE SEQUENCE [LARGE SCALE GENOMIC DNA]</scope>
    <source>
        <strain evidence="4">CIP 111802</strain>
    </source>
</reference>
<feature type="domain" description="SLH" evidence="2">
    <location>
        <begin position="32"/>
        <end position="95"/>
    </location>
</feature>